<name>A0A8J2HM56_COTCN</name>
<comment type="caution">
    <text evidence="1">The sequence shown here is derived from an EMBL/GenBank/DDBJ whole genome shotgun (WGS) entry which is preliminary data.</text>
</comment>
<dbReference type="AlphaFoldDB" id="A0A8J2HM56"/>
<evidence type="ECO:0000313" key="2">
    <source>
        <dbReference type="Proteomes" id="UP000786811"/>
    </source>
</evidence>
<dbReference type="EMBL" id="CAJNRD030001123">
    <property type="protein sequence ID" value="CAG5102728.1"/>
    <property type="molecule type" value="Genomic_DNA"/>
</dbReference>
<gene>
    <name evidence="1" type="ORF">HICCMSTLAB_LOCUS11154</name>
</gene>
<feature type="non-terminal residue" evidence="1">
    <location>
        <position position="1"/>
    </location>
</feature>
<sequence length="115" mass="13148">CIPSKLILKTMEPGSSTRLRYLGNRTCVMASNYCVGCRLRSPQALDLVGEWLVLFGPAGPEVTKFSQKFTRKMLEDPGTHQQFFTPNLSKLERLRQALADFVLDRYYSRGELQFI</sequence>
<organism evidence="1 2">
    <name type="scientific">Cotesia congregata</name>
    <name type="common">Parasitoid wasp</name>
    <name type="synonym">Apanteles congregatus</name>
    <dbReference type="NCBI Taxonomy" id="51543"/>
    <lineage>
        <taxon>Eukaryota</taxon>
        <taxon>Metazoa</taxon>
        <taxon>Ecdysozoa</taxon>
        <taxon>Arthropoda</taxon>
        <taxon>Hexapoda</taxon>
        <taxon>Insecta</taxon>
        <taxon>Pterygota</taxon>
        <taxon>Neoptera</taxon>
        <taxon>Endopterygota</taxon>
        <taxon>Hymenoptera</taxon>
        <taxon>Apocrita</taxon>
        <taxon>Ichneumonoidea</taxon>
        <taxon>Braconidae</taxon>
        <taxon>Microgastrinae</taxon>
        <taxon>Cotesia</taxon>
    </lineage>
</organism>
<accession>A0A8J2HM56</accession>
<keyword evidence="2" id="KW-1185">Reference proteome</keyword>
<proteinExistence type="predicted"/>
<reference evidence="1" key="1">
    <citation type="submission" date="2021-04" db="EMBL/GenBank/DDBJ databases">
        <authorList>
            <person name="Chebbi M.A.C M."/>
        </authorList>
    </citation>
    <scope>NUCLEOTIDE SEQUENCE</scope>
</reference>
<dbReference type="Proteomes" id="UP000786811">
    <property type="component" value="Unassembled WGS sequence"/>
</dbReference>
<evidence type="ECO:0000313" key="1">
    <source>
        <dbReference type="EMBL" id="CAG5102728.1"/>
    </source>
</evidence>
<protein>
    <submittedName>
        <fullName evidence="1">Uncharacterized protein</fullName>
    </submittedName>
</protein>